<sequence length="454" mass="48578">MRARETVLRPAAVCLALVMPLGGLAGCGSGVGAAKKSWISVPEQFYLRPPGDKSGPTNKVPFHVQAEDVKARSRVGTQDHRLTVDVTGSEQAVRLKISDIRKKNPRCVGTDTRVVCKVSGAYNSWSDIDRVYPYAAPGSKPGDSGTVRFSFTTEKGKKLSARTRVVVGEPVVKVRTTKVFKDVGPGSVLSTPVVVRNTGEVPVRGVGLQLSVGTGLRFKDQYGNCRYPEPQKGSLAMCEFPGVRIPPGQAVVLRPALALDVARTEMYSSFRQQAWALDMGPAKYSVVPEGGDRGDGPRLTTATANGSDLKGTFAGGEVWSEVQVDTYADFEVFAVEVSGERGSEHTVRLKVRNNGPANPGSTTLLFTPPESATVVKQPMEAIDEGVYEPYCDLEKGTYSCSVGSGLEAGKTRTFDFRLRLGGPSEGSVRVTDVPDSDRRDPDPANDTAPVTVLP</sequence>
<organism evidence="3 4">
    <name type="scientific">Streptomyces umbrinus</name>
    <dbReference type="NCBI Taxonomy" id="67370"/>
    <lineage>
        <taxon>Bacteria</taxon>
        <taxon>Bacillati</taxon>
        <taxon>Actinomycetota</taxon>
        <taxon>Actinomycetes</taxon>
        <taxon>Kitasatosporales</taxon>
        <taxon>Streptomycetaceae</taxon>
        <taxon>Streptomyces</taxon>
        <taxon>Streptomyces phaeochromogenes group</taxon>
    </lineage>
</organism>
<evidence type="ECO:0000256" key="1">
    <source>
        <dbReference type="SAM" id="MobiDB-lite"/>
    </source>
</evidence>
<comment type="caution">
    <text evidence="3">The sequence shown here is derived from an EMBL/GenBank/DDBJ whole genome shotgun (WGS) entry which is preliminary data.</text>
</comment>
<evidence type="ECO:0000259" key="2">
    <source>
        <dbReference type="Pfam" id="PF01345"/>
    </source>
</evidence>
<keyword evidence="4" id="KW-1185">Reference proteome</keyword>
<accession>A0ABU0SPJ0</accession>
<evidence type="ECO:0000313" key="4">
    <source>
        <dbReference type="Proteomes" id="UP001230328"/>
    </source>
</evidence>
<dbReference type="Proteomes" id="UP001230328">
    <property type="component" value="Unassembled WGS sequence"/>
</dbReference>
<reference evidence="3 4" key="1">
    <citation type="submission" date="2023-07" db="EMBL/GenBank/DDBJ databases">
        <title>Comparative genomics of wheat-associated soil bacteria to identify genetic determinants of phenazine resistance.</title>
        <authorList>
            <person name="Mouncey N."/>
        </authorList>
    </citation>
    <scope>NUCLEOTIDE SEQUENCE [LARGE SCALE GENOMIC DNA]</scope>
    <source>
        <strain evidence="3 4">V2I4</strain>
    </source>
</reference>
<dbReference type="Pfam" id="PF01345">
    <property type="entry name" value="DUF11"/>
    <property type="match status" value="1"/>
</dbReference>
<dbReference type="RefSeq" id="WP_307520820.1">
    <property type="nucleotide sequence ID" value="NZ_JAUSZI010000002.1"/>
</dbReference>
<evidence type="ECO:0000313" key="3">
    <source>
        <dbReference type="EMBL" id="MDQ1025473.1"/>
    </source>
</evidence>
<gene>
    <name evidence="3" type="ORF">QF035_003055</name>
</gene>
<dbReference type="EMBL" id="JAUSZI010000002">
    <property type="protein sequence ID" value="MDQ1025473.1"/>
    <property type="molecule type" value="Genomic_DNA"/>
</dbReference>
<dbReference type="InterPro" id="IPR001434">
    <property type="entry name" value="OmcB-like_DUF11"/>
</dbReference>
<dbReference type="PROSITE" id="PS51257">
    <property type="entry name" value="PROKAR_LIPOPROTEIN"/>
    <property type="match status" value="1"/>
</dbReference>
<proteinExistence type="predicted"/>
<name>A0ABU0SPJ0_9ACTN</name>
<feature type="domain" description="DUF11" evidence="2">
    <location>
        <begin position="341"/>
        <end position="452"/>
    </location>
</feature>
<feature type="region of interest" description="Disordered" evidence="1">
    <location>
        <begin position="421"/>
        <end position="454"/>
    </location>
</feature>
<protein>
    <recommendedName>
        <fullName evidence="2">DUF11 domain-containing protein</fullName>
    </recommendedName>
</protein>